<protein>
    <recommendedName>
        <fullName evidence="7">Signal transduction histidine kinase internal region domain-containing protein</fullName>
    </recommendedName>
</protein>
<proteinExistence type="predicted"/>
<keyword evidence="2" id="KW-0732">Signal</keyword>
<evidence type="ECO:0000256" key="1">
    <source>
        <dbReference type="SAM" id="Phobius"/>
    </source>
</evidence>
<accession>A0A964TB44</accession>
<feature type="chain" id="PRO_5037493764" description="Signal transduction histidine kinase internal region domain-containing protein" evidence="2">
    <location>
        <begin position="21"/>
        <end position="615"/>
    </location>
</feature>
<dbReference type="GO" id="GO:0000155">
    <property type="term" value="F:phosphorelay sensor kinase activity"/>
    <property type="evidence" value="ECO:0007669"/>
    <property type="project" value="InterPro"/>
</dbReference>
<dbReference type="GO" id="GO:0016020">
    <property type="term" value="C:membrane"/>
    <property type="evidence" value="ECO:0007669"/>
    <property type="project" value="InterPro"/>
</dbReference>
<organism evidence="5 6">
    <name type="scientific">Flagellimonas ochracea</name>
    <dbReference type="NCBI Taxonomy" id="2696472"/>
    <lineage>
        <taxon>Bacteria</taxon>
        <taxon>Pseudomonadati</taxon>
        <taxon>Bacteroidota</taxon>
        <taxon>Flavobacteriia</taxon>
        <taxon>Flavobacteriales</taxon>
        <taxon>Flavobacteriaceae</taxon>
        <taxon>Flagellimonas</taxon>
    </lineage>
</organism>
<feature type="signal peptide" evidence="2">
    <location>
        <begin position="1"/>
        <end position="20"/>
    </location>
</feature>
<dbReference type="InterPro" id="IPR050640">
    <property type="entry name" value="Bact_2-comp_sensor_kinase"/>
</dbReference>
<feature type="transmembrane region" description="Helical" evidence="1">
    <location>
        <begin position="211"/>
        <end position="227"/>
    </location>
</feature>
<dbReference type="PANTHER" id="PTHR34220:SF7">
    <property type="entry name" value="SENSOR HISTIDINE KINASE YPDA"/>
    <property type="match status" value="1"/>
</dbReference>
<feature type="domain" description="7TM-DISM receptor extracellular" evidence="4">
    <location>
        <begin position="185"/>
        <end position="388"/>
    </location>
</feature>
<dbReference type="InterPro" id="IPR011623">
    <property type="entry name" value="7TMR_DISM_rcpt_extracell_dom1"/>
</dbReference>
<feature type="transmembrane region" description="Helical" evidence="1">
    <location>
        <begin position="336"/>
        <end position="358"/>
    </location>
</feature>
<keyword evidence="6" id="KW-1185">Reference proteome</keyword>
<keyword evidence="1" id="KW-1133">Transmembrane helix</keyword>
<feature type="transmembrane region" description="Helical" evidence="1">
    <location>
        <begin position="247"/>
        <end position="267"/>
    </location>
</feature>
<dbReference type="EMBL" id="JAAABI010000002">
    <property type="protein sequence ID" value="NAY91590.1"/>
    <property type="molecule type" value="Genomic_DNA"/>
</dbReference>
<dbReference type="Gene3D" id="3.30.565.10">
    <property type="entry name" value="Histidine kinase-like ATPase, C-terminal domain"/>
    <property type="match status" value="1"/>
</dbReference>
<dbReference type="Pfam" id="PF06580">
    <property type="entry name" value="His_kinase"/>
    <property type="match status" value="1"/>
</dbReference>
<dbReference type="SUPFAM" id="SSF55874">
    <property type="entry name" value="ATPase domain of HSP90 chaperone/DNA topoisomerase II/histidine kinase"/>
    <property type="match status" value="1"/>
</dbReference>
<dbReference type="PANTHER" id="PTHR34220">
    <property type="entry name" value="SENSOR HISTIDINE KINASE YPDA"/>
    <property type="match status" value="1"/>
</dbReference>
<dbReference type="Proteomes" id="UP000667650">
    <property type="component" value="Unassembled WGS sequence"/>
</dbReference>
<comment type="caution">
    <text evidence="5">The sequence shown here is derived from an EMBL/GenBank/DDBJ whole genome shotgun (WGS) entry which is preliminary data.</text>
</comment>
<dbReference type="InterPro" id="IPR010559">
    <property type="entry name" value="Sig_transdc_His_kin_internal"/>
</dbReference>
<evidence type="ECO:0000313" key="6">
    <source>
        <dbReference type="Proteomes" id="UP000667650"/>
    </source>
</evidence>
<feature type="transmembrane region" description="Helical" evidence="1">
    <location>
        <begin position="370"/>
        <end position="389"/>
    </location>
</feature>
<evidence type="ECO:0008006" key="7">
    <source>
        <dbReference type="Google" id="ProtNLM"/>
    </source>
</evidence>
<feature type="transmembrane region" description="Helical" evidence="1">
    <location>
        <begin position="183"/>
        <end position="204"/>
    </location>
</feature>
<evidence type="ECO:0000256" key="2">
    <source>
        <dbReference type="SAM" id="SignalP"/>
    </source>
</evidence>
<feature type="domain" description="Signal transduction histidine kinase internal region" evidence="3">
    <location>
        <begin position="411"/>
        <end position="487"/>
    </location>
</feature>
<dbReference type="InterPro" id="IPR036890">
    <property type="entry name" value="HATPase_C_sf"/>
</dbReference>
<evidence type="ECO:0000313" key="5">
    <source>
        <dbReference type="EMBL" id="NAY91590.1"/>
    </source>
</evidence>
<dbReference type="AlphaFoldDB" id="A0A964TB44"/>
<evidence type="ECO:0000259" key="4">
    <source>
        <dbReference type="Pfam" id="PF07695"/>
    </source>
</evidence>
<dbReference type="RefSeq" id="WP_166523005.1">
    <property type="nucleotide sequence ID" value="NZ_JAAABI010000002.1"/>
</dbReference>
<gene>
    <name evidence="5" type="ORF">GTQ34_06645</name>
</gene>
<name>A0A964TB44_9FLAO</name>
<sequence>MKYSILFLILSFGLGIVCQANGQAEKSIPFEVIKNPKHFDSINKTPIEDGYKPTFFFSEKTIPDDEYWIRLDFSNAIPDSSFNNTLYLKMNSFDYGYLYYWNGTRISKKTIGHFEENSASKKIPFENYYSEVQIDIKNLIKKKYIYIKAKRITFNESIQNWNFSYSFTPAYSNYDLSDLRKLVHYYIFAGLCLVIWLSTLSFFFYLRKYEFLFYSFYILLLFFYVAGEILNINSYIFGENQLLQHWWSQGLIIPANIFYGFFFIYYLRTKQDYPKIHTLMYVIMGGLILTLTVIIVFYFSNYLNGLIYINTFFMKVVYALCVLGLFYLIFYPKNNLAYFVIFASFAFLISSLIHIYFADPNDGLLLNSRYYLLLGCVLEIIIFTVGLNYKVHLEFKENISLQQKALNEKNRALRAQINPHFIFNALNSLQNLIIKDNKVSSLKYLSNFSRLARSALESSIEPDATLQLEINMLKDYLELESLRFDSAFSYEIVCQKGLDTESIKIPFMICQPFAENAIIHGLLPKEDDNKKLIISFSLDENILTCRIDDNGIGRQAAKDNGSWHQRARKSRGIQVSKLRLDSSGLRANNYEIIDKKDSNGNSKGTTVIIKVTVSF</sequence>
<feature type="transmembrane region" description="Helical" evidence="1">
    <location>
        <begin position="306"/>
        <end position="329"/>
    </location>
</feature>
<dbReference type="Pfam" id="PF07695">
    <property type="entry name" value="7TMR-DISM_7TM"/>
    <property type="match status" value="1"/>
</dbReference>
<keyword evidence="1" id="KW-0812">Transmembrane</keyword>
<keyword evidence="1" id="KW-0472">Membrane</keyword>
<feature type="transmembrane region" description="Helical" evidence="1">
    <location>
        <begin position="279"/>
        <end position="300"/>
    </location>
</feature>
<reference evidence="5" key="1">
    <citation type="submission" date="2020-01" db="EMBL/GenBank/DDBJ databases">
        <title>Muricauda ochracea sp. nov., isolated from a tidal flat of Garorim bay in Korea.</title>
        <authorList>
            <person name="Kim D."/>
            <person name="Yoo Y."/>
            <person name="Kim J.-J."/>
        </authorList>
    </citation>
    <scope>NUCLEOTIDE SEQUENCE</scope>
    <source>
        <strain evidence="5">JGD-17</strain>
    </source>
</reference>
<evidence type="ECO:0000259" key="3">
    <source>
        <dbReference type="Pfam" id="PF06580"/>
    </source>
</evidence>